<comment type="subcellular location">
    <subcellularLocation>
        <location evidence="1">Endoplasmic reticulum membrane</location>
        <topology evidence="1">Multi-pass membrane protein</topology>
    </subcellularLocation>
    <subcellularLocation>
        <location evidence="10">Membrane</location>
        <topology evidence="10">Multi-pass membrane protein</topology>
    </subcellularLocation>
</comment>
<dbReference type="NCBIfam" id="NF006341">
    <property type="entry name" value="PRK08568.1-5"/>
    <property type="match status" value="1"/>
</dbReference>
<dbReference type="GO" id="GO:0005784">
    <property type="term" value="C:Sec61 translocon complex"/>
    <property type="evidence" value="ECO:0007669"/>
    <property type="project" value="EnsemblFungi"/>
</dbReference>
<dbReference type="InterPro" id="IPR023201">
    <property type="entry name" value="SecY_dom_sf"/>
</dbReference>
<feature type="transmembrane region" description="Helical" evidence="12">
    <location>
        <begin position="149"/>
        <end position="168"/>
    </location>
</feature>
<feature type="domain" description="Translocon Sec61/SecY plug" evidence="13">
    <location>
        <begin position="70"/>
        <end position="104"/>
    </location>
</feature>
<comment type="caution">
    <text evidence="14">The sequence shown here is derived from an EMBL/GenBank/DDBJ whole genome shotgun (WGS) entry which is preliminary data.</text>
</comment>
<dbReference type="VEuPathDB" id="FungiDB:SPBR_04905"/>
<evidence type="ECO:0000256" key="5">
    <source>
        <dbReference type="ARBA" id="ARBA00022824"/>
    </source>
</evidence>
<dbReference type="Proteomes" id="UP000031575">
    <property type="component" value="Unassembled WGS sequence"/>
</dbReference>
<name>A0A0C2F9S4_9PEZI</name>
<keyword evidence="8 10" id="KW-0811">Translocation</keyword>
<keyword evidence="3 10" id="KW-0813">Transport</keyword>
<dbReference type="AlphaFoldDB" id="A0A0C2F9S4"/>
<feature type="transmembrane region" description="Helical" evidence="12">
    <location>
        <begin position="104"/>
        <end position="128"/>
    </location>
</feature>
<dbReference type="Pfam" id="PF10559">
    <property type="entry name" value="Plug_translocon"/>
    <property type="match status" value="1"/>
</dbReference>
<feature type="transmembrane region" description="Helical" evidence="12">
    <location>
        <begin position="203"/>
        <end position="224"/>
    </location>
</feature>
<dbReference type="EMBL" id="AWTV01000010">
    <property type="protein sequence ID" value="KIH87843.1"/>
    <property type="molecule type" value="Genomic_DNA"/>
</dbReference>
<evidence type="ECO:0000256" key="6">
    <source>
        <dbReference type="ARBA" id="ARBA00022927"/>
    </source>
</evidence>
<feature type="transmembrane region" description="Helical" evidence="12">
    <location>
        <begin position="62"/>
        <end position="84"/>
    </location>
</feature>
<dbReference type="GO" id="GO:0000324">
    <property type="term" value="C:fungal-type vacuole"/>
    <property type="evidence" value="ECO:0007669"/>
    <property type="project" value="EnsemblFungi"/>
</dbReference>
<dbReference type="PANTHER" id="PTHR10906">
    <property type="entry name" value="SECY/SEC61-ALPHA FAMILY MEMBER"/>
    <property type="match status" value="1"/>
</dbReference>
<dbReference type="InterPro" id="IPR002208">
    <property type="entry name" value="SecY/SEC61-alpha"/>
</dbReference>
<evidence type="ECO:0000256" key="9">
    <source>
        <dbReference type="ARBA" id="ARBA00023136"/>
    </source>
</evidence>
<dbReference type="Pfam" id="PF00344">
    <property type="entry name" value="SecY"/>
    <property type="match status" value="1"/>
</dbReference>
<evidence type="ECO:0000259" key="13">
    <source>
        <dbReference type="Pfam" id="PF10559"/>
    </source>
</evidence>
<evidence type="ECO:0000256" key="12">
    <source>
        <dbReference type="SAM" id="Phobius"/>
    </source>
</evidence>
<evidence type="ECO:0000256" key="4">
    <source>
        <dbReference type="ARBA" id="ARBA00022692"/>
    </source>
</evidence>
<dbReference type="InterPro" id="IPR019561">
    <property type="entry name" value="Translocon_Sec61/SecY_plug_dom"/>
</dbReference>
<keyword evidence="6 10" id="KW-0653">Protein transport</keyword>
<protein>
    <submittedName>
        <fullName evidence="14">Protein transport protein SEC61 subunit alpha</fullName>
    </submittedName>
</protein>
<dbReference type="FunFam" id="1.10.3370.10:FF:000002">
    <property type="entry name" value="Transport Sec61 subunit alpha isoform 2"/>
    <property type="match status" value="1"/>
</dbReference>
<dbReference type="PROSITE" id="PS00755">
    <property type="entry name" value="SECY_1"/>
    <property type="match status" value="1"/>
</dbReference>
<dbReference type="Gene3D" id="1.10.3370.10">
    <property type="entry name" value="SecY subunit domain"/>
    <property type="match status" value="1"/>
</dbReference>
<dbReference type="OrthoDB" id="420669at2759"/>
<dbReference type="SUPFAM" id="SSF103491">
    <property type="entry name" value="Preprotein translocase SecY subunit"/>
    <property type="match status" value="1"/>
</dbReference>
<gene>
    <name evidence="14" type="ORF">SPBR_04905</name>
</gene>
<feature type="transmembrane region" description="Helical" evidence="12">
    <location>
        <begin position="174"/>
        <end position="196"/>
    </location>
</feature>
<dbReference type="HOGENOM" id="CLU_031763_2_1_1"/>
<keyword evidence="5" id="KW-0256">Endoplasmic reticulum</keyword>
<sequence length="504" mass="55172">MVMVMVMRGCACCDIANFHSGNVSRDRIALSRVRFLDLVKPFVPFLPEVQQPETKIPFNQKLMWTGLTLLVFLIMSQMPLYGIVSSDTSDPLYWLRMMMASNRGTLMELGITPIISSGMVFQLLAGTHMIDVNLDFKSDRELYQSAQKLFAVILSIGTATVYVFTGLYGPPSELGAGIVCLLILQLVTAGMIVILLDELLQKGYGLGSGISLFIATNICESIMWKAFSPTSINTGRGPEYEGAVIALFHLLLTWPNKQRALQEAFYRQNLPNVMNLLATLAIFAAVIYLQGFRVEIPVKSSRQRGARGSYPVRLFYTSNMPIMLQSALSSNIFLISQMLYSRFSENLLVQLFGVWEAKDGTAQLSATSGLVYYMSPPLNFKDALLDPIHTVVYIAYMLTACAIFSKTWIEVSGSSPRDVAKQLKDQGLVMAGHRDQSMYKELKRIIPTAAAFGGACIGALSVASDLMGALGSGTGTLLAVTIIYGYFEIAAKEGDLSGMGAVMG</sequence>
<dbReference type="InterPro" id="IPR030659">
    <property type="entry name" value="SecY_CS"/>
</dbReference>
<feature type="transmembrane region" description="Helical" evidence="12">
    <location>
        <begin position="314"/>
        <end position="340"/>
    </location>
</feature>
<dbReference type="GeneID" id="63678103"/>
<feature type="transmembrane region" description="Helical" evidence="12">
    <location>
        <begin position="388"/>
        <end position="409"/>
    </location>
</feature>
<evidence type="ECO:0000313" key="14">
    <source>
        <dbReference type="EMBL" id="KIH87843.1"/>
    </source>
</evidence>
<evidence type="ECO:0000256" key="7">
    <source>
        <dbReference type="ARBA" id="ARBA00022989"/>
    </source>
</evidence>
<dbReference type="GO" id="GO:1904680">
    <property type="term" value="F:peptide transmembrane transporter activity"/>
    <property type="evidence" value="ECO:0007669"/>
    <property type="project" value="EnsemblFungi"/>
</dbReference>
<keyword evidence="7 12" id="KW-1133">Transmembrane helix</keyword>
<dbReference type="GO" id="GO:0031204">
    <property type="term" value="P:post-translational protein targeting to membrane, translocation"/>
    <property type="evidence" value="ECO:0007669"/>
    <property type="project" value="EnsemblFungi"/>
</dbReference>
<evidence type="ECO:0000256" key="2">
    <source>
        <dbReference type="ARBA" id="ARBA00005751"/>
    </source>
</evidence>
<dbReference type="GO" id="GO:0015450">
    <property type="term" value="F:protein-transporting ATPase activity"/>
    <property type="evidence" value="ECO:0007669"/>
    <property type="project" value="EnsemblFungi"/>
</dbReference>
<accession>A0A0C2F9S4</accession>
<keyword evidence="4 10" id="KW-0812">Transmembrane</keyword>
<evidence type="ECO:0000256" key="10">
    <source>
        <dbReference type="RuleBase" id="RU003484"/>
    </source>
</evidence>
<dbReference type="PROSITE" id="PS00756">
    <property type="entry name" value="SECY_2"/>
    <property type="match status" value="1"/>
</dbReference>
<dbReference type="GO" id="GO:0070843">
    <property type="term" value="P:misfolded protein transport"/>
    <property type="evidence" value="ECO:0007669"/>
    <property type="project" value="EnsemblFungi"/>
</dbReference>
<organism evidence="14 15">
    <name type="scientific">Sporothrix brasiliensis 5110</name>
    <dbReference type="NCBI Taxonomy" id="1398154"/>
    <lineage>
        <taxon>Eukaryota</taxon>
        <taxon>Fungi</taxon>
        <taxon>Dikarya</taxon>
        <taxon>Ascomycota</taxon>
        <taxon>Pezizomycotina</taxon>
        <taxon>Sordariomycetes</taxon>
        <taxon>Sordariomycetidae</taxon>
        <taxon>Ophiostomatales</taxon>
        <taxon>Ophiostomataceae</taxon>
        <taxon>Sporothrix</taxon>
    </lineage>
</organism>
<feature type="transmembrane region" description="Helical" evidence="12">
    <location>
        <begin position="273"/>
        <end position="294"/>
    </location>
</feature>
<evidence type="ECO:0000313" key="15">
    <source>
        <dbReference type="Proteomes" id="UP000031575"/>
    </source>
</evidence>
<dbReference type="GO" id="GO:0006616">
    <property type="term" value="P:SRP-dependent cotranslational protein targeting to membrane, translocation"/>
    <property type="evidence" value="ECO:0007669"/>
    <property type="project" value="EnsemblFungi"/>
</dbReference>
<keyword evidence="15" id="KW-1185">Reference proteome</keyword>
<evidence type="ECO:0000256" key="11">
    <source>
        <dbReference type="RuleBase" id="RU004349"/>
    </source>
</evidence>
<dbReference type="PIRSF" id="PIRSF004557">
    <property type="entry name" value="SecY"/>
    <property type="match status" value="1"/>
</dbReference>
<comment type="similarity">
    <text evidence="2 11">Belongs to the SecY/SEC61-alpha family.</text>
</comment>
<evidence type="ECO:0000256" key="3">
    <source>
        <dbReference type="ARBA" id="ARBA00022448"/>
    </source>
</evidence>
<feature type="transmembrane region" description="Helical" evidence="12">
    <location>
        <begin position="469"/>
        <end position="487"/>
    </location>
</feature>
<proteinExistence type="inferred from homology"/>
<dbReference type="GO" id="GO:0005048">
    <property type="term" value="F:signal sequence binding"/>
    <property type="evidence" value="ECO:0007669"/>
    <property type="project" value="EnsemblFungi"/>
</dbReference>
<dbReference type="GO" id="GO:0030970">
    <property type="term" value="P:retrograde protein transport, ER to cytosol"/>
    <property type="evidence" value="ECO:0007669"/>
    <property type="project" value="EnsemblFungi"/>
</dbReference>
<dbReference type="RefSeq" id="XP_040615853.1">
    <property type="nucleotide sequence ID" value="XM_040763182.1"/>
</dbReference>
<evidence type="ECO:0000256" key="1">
    <source>
        <dbReference type="ARBA" id="ARBA00004477"/>
    </source>
</evidence>
<keyword evidence="9 12" id="KW-0472">Membrane</keyword>
<dbReference type="NCBIfam" id="TIGR00967">
    <property type="entry name" value="3a0501s007"/>
    <property type="match status" value="1"/>
</dbReference>
<feature type="transmembrane region" description="Helical" evidence="12">
    <location>
        <begin position="445"/>
        <end position="463"/>
    </location>
</feature>
<reference evidence="14 15" key="1">
    <citation type="journal article" date="2014" name="BMC Genomics">
        <title>Comparative genomics of the major fungal agents of human and animal Sporotrichosis: Sporothrix schenckii and Sporothrix brasiliensis.</title>
        <authorList>
            <person name="Teixeira M.M."/>
            <person name="de Almeida L.G."/>
            <person name="Kubitschek-Barreira P."/>
            <person name="Alves F.L."/>
            <person name="Kioshima E.S."/>
            <person name="Abadio A.K."/>
            <person name="Fernandes L."/>
            <person name="Derengowski L.S."/>
            <person name="Ferreira K.S."/>
            <person name="Souza R.C."/>
            <person name="Ruiz J.C."/>
            <person name="de Andrade N.C."/>
            <person name="Paes H.C."/>
            <person name="Nicola A.M."/>
            <person name="Albuquerque P."/>
            <person name="Gerber A.L."/>
            <person name="Martins V.P."/>
            <person name="Peconick L.D."/>
            <person name="Neto A.V."/>
            <person name="Chaucanez C.B."/>
            <person name="Silva P.A."/>
            <person name="Cunha O.L."/>
            <person name="de Oliveira F.F."/>
            <person name="dos Santos T.C."/>
            <person name="Barros A.L."/>
            <person name="Soares M.A."/>
            <person name="de Oliveira L.M."/>
            <person name="Marini M.M."/>
            <person name="Villalobos-Duno H."/>
            <person name="Cunha M.M."/>
            <person name="de Hoog S."/>
            <person name="da Silveira J.F."/>
            <person name="Henrissat B."/>
            <person name="Nino-Vega G.A."/>
            <person name="Cisalpino P.S."/>
            <person name="Mora-Montes H.M."/>
            <person name="Almeida S.R."/>
            <person name="Stajich J.E."/>
            <person name="Lopes-Bezerra L.M."/>
            <person name="Vasconcelos A.T."/>
            <person name="Felipe M.S."/>
        </authorList>
    </citation>
    <scope>NUCLEOTIDE SEQUENCE [LARGE SCALE GENOMIC DNA]</scope>
    <source>
        <strain evidence="14 15">5110</strain>
    </source>
</reference>
<evidence type="ECO:0000256" key="8">
    <source>
        <dbReference type="ARBA" id="ARBA00023010"/>
    </source>
</evidence>